<keyword evidence="5" id="KW-0548">Nucleotidyltransferase</keyword>
<dbReference type="Pfam" id="PF25597">
    <property type="entry name" value="SH3_retrovirus"/>
    <property type="match status" value="2"/>
</dbReference>
<dbReference type="GO" id="GO:0005524">
    <property type="term" value="F:ATP binding"/>
    <property type="evidence" value="ECO:0007669"/>
    <property type="project" value="UniProtKB-KW"/>
</dbReference>
<dbReference type="InterPro" id="IPR043502">
    <property type="entry name" value="DNA/RNA_pol_sf"/>
</dbReference>
<keyword evidence="2" id="KW-0815">Transposition</keyword>
<evidence type="ECO:0000313" key="26">
    <source>
        <dbReference type="Proteomes" id="UP001213000"/>
    </source>
</evidence>
<keyword evidence="18" id="KW-0917">Virion maturation</keyword>
<evidence type="ECO:0000256" key="20">
    <source>
        <dbReference type="ARBA" id="ARBA00023268"/>
    </source>
</evidence>
<feature type="region of interest" description="Disordered" evidence="23">
    <location>
        <begin position="872"/>
        <end position="954"/>
    </location>
</feature>
<keyword evidence="9" id="KW-0064">Aspartyl protease</keyword>
<organism evidence="25 26">
    <name type="scientific">Leucocoprinus birnbaumii</name>
    <dbReference type="NCBI Taxonomy" id="56174"/>
    <lineage>
        <taxon>Eukaryota</taxon>
        <taxon>Fungi</taxon>
        <taxon>Dikarya</taxon>
        <taxon>Basidiomycota</taxon>
        <taxon>Agaricomycotina</taxon>
        <taxon>Agaricomycetes</taxon>
        <taxon>Agaricomycetidae</taxon>
        <taxon>Agaricales</taxon>
        <taxon>Agaricineae</taxon>
        <taxon>Agaricaceae</taxon>
        <taxon>Leucocoprinus</taxon>
    </lineage>
</organism>
<feature type="region of interest" description="Disordered" evidence="23">
    <location>
        <begin position="1740"/>
        <end position="1764"/>
    </location>
</feature>
<dbReference type="EMBL" id="JANIEX010000258">
    <property type="protein sequence ID" value="KAJ3570020.1"/>
    <property type="molecule type" value="Genomic_DNA"/>
</dbReference>
<evidence type="ECO:0000256" key="4">
    <source>
        <dbReference type="ARBA" id="ARBA00022670"/>
    </source>
</evidence>
<evidence type="ECO:0000256" key="2">
    <source>
        <dbReference type="ARBA" id="ARBA00022578"/>
    </source>
</evidence>
<keyword evidence="11" id="KW-0378">Hydrolase</keyword>
<keyword evidence="4" id="KW-0645">Protease</keyword>
<dbReference type="Pfam" id="PF13976">
    <property type="entry name" value="gag_pre-integrs"/>
    <property type="match status" value="2"/>
</dbReference>
<keyword evidence="17" id="KW-0239">DNA-directed DNA polymerase</keyword>
<evidence type="ECO:0000256" key="22">
    <source>
        <dbReference type="ARBA" id="ARBA00049244"/>
    </source>
</evidence>
<dbReference type="Pfam" id="PF14223">
    <property type="entry name" value="Retrotran_gag_2"/>
    <property type="match status" value="1"/>
</dbReference>
<evidence type="ECO:0000256" key="7">
    <source>
        <dbReference type="ARBA" id="ARBA00022723"/>
    </source>
</evidence>
<keyword evidence="12" id="KW-0067">ATP-binding</keyword>
<dbReference type="GO" id="GO:0003723">
    <property type="term" value="F:RNA binding"/>
    <property type="evidence" value="ECO:0007669"/>
    <property type="project" value="UniProtKB-KW"/>
</dbReference>
<feature type="domain" description="Integrase catalytic" evidence="24">
    <location>
        <begin position="2059"/>
        <end position="2234"/>
    </location>
</feature>
<evidence type="ECO:0000256" key="6">
    <source>
        <dbReference type="ARBA" id="ARBA00022722"/>
    </source>
</evidence>
<keyword evidence="19" id="KW-0233">DNA recombination</keyword>
<dbReference type="InterPro" id="IPR001584">
    <property type="entry name" value="Integrase_cat-core"/>
</dbReference>
<evidence type="ECO:0000256" key="1">
    <source>
        <dbReference type="ARBA" id="ARBA00002180"/>
    </source>
</evidence>
<evidence type="ECO:0000256" key="12">
    <source>
        <dbReference type="ARBA" id="ARBA00022840"/>
    </source>
</evidence>
<feature type="compositionally biased region" description="Polar residues" evidence="23">
    <location>
        <begin position="32"/>
        <end position="66"/>
    </location>
</feature>
<gene>
    <name evidence="25" type="ORF">NP233_g4673</name>
</gene>
<dbReference type="Pfam" id="PF07727">
    <property type="entry name" value="RVT_2"/>
    <property type="match status" value="2"/>
</dbReference>
<keyword evidence="13" id="KW-0460">Magnesium</keyword>
<dbReference type="GO" id="GO:0015074">
    <property type="term" value="P:DNA integration"/>
    <property type="evidence" value="ECO:0007669"/>
    <property type="project" value="UniProtKB-KW"/>
</dbReference>
<keyword evidence="16" id="KW-0695">RNA-directed DNA polymerase</keyword>
<keyword evidence="17" id="KW-0808">Transferase</keyword>
<sequence length="2963" mass="331769">MSQEPEGKVDTNEELEKFFIDAASTPPVSPKHSGSVNLNLNTPRNTKMTVPGSSSQLPPAPTNQLPTGGTVDITTLLAALQTLTASQMQTSVPANNTATSTTPPSYSTLTPIPRTAWKDCPILERSQQNWKAWSSNMLNTLESYSAFDYVFNDDFQIAPTDDVGLRNWKNNHRAICGFIRNTIESKEVEDFRKIANAKTLWDELKRVYNCANIVNRCDLNARIWNSPFSWSSPVSTQYWDICNAVDALLEHGVPTRDDLVLLALTVETSDTPDSKAVLSQAQAVLNSNAKSTHVNVYNLLLQAEASRKCDIARGDHAMVVTTPKAAKGGNQKGKGKSKERKPKETCSNCEGNHNAKYCVKQGGGMVGKTISESILAQKLDSSEKSKNGVKFSFNNKTYTVQEETAAAVVEVPEPDSASFLAESMCEADIIELANSTVETACNLNIIDDIAAITSRSSTKDFLLDSACTVHVSPDKTDFISLHPVNDRRVKGVNGSMVEAQGVGDILLKAVDGTCIMLKDALYVPKATVKLVSIARLIDQLSGSIRFTNEEAFIYDKHSTCISTGTRIPGYNLWRLNNFTPSIDFAHVALPTPTLETWHCRLGHTNVQAIHDMTKKGLATGMKIDLSLAPPKCDSCILGKQVRSPVPKEWEEERSTRRLGLVYVDLTGPQEVLSASGNSYIMNIVDDFTGFPWTFVIPHKSDAFTPFKKWALRVEQECGRPINIVQIDNGELKSREMTEFCQSKGTLIRYTAPNTSAHNGRVERMHLTIMNKARAMQVDTGLPDNCWDELVRTASYLTARTYTCSTGKTPYELWHGRKPDLSHLREIGARAFTLVLNKNNPKIQPRSIECMLIGYSDDSKAYRLYHRQTHKSGKIFNIPSPPSSNTEPISEPVVEPEQPRPQPRRSARLAGNPPPNPSLFTDDEFITEAILTAEDVPPPPSSKSPKAERKKRARERRKMRLAIRNAMNTMPQDVAEAFYEIALSVAIEEADNPNINIMYPDDLKTLEEALKRTDGDLWRASIQEELDSLKDRGVYILVPRSLVPNGRKVMTGKWVLVSKRDEKGEIAHYKARLVARGFQQIFGLDFTDTTSPTTRLESLRVLLHLAAVNDLDIRQLDIKTAYLYGVLPEEEIQYMEQPAGFEVPGKEDWVWELHKGLYGMKQSGRVWNKTLNEALNGWDFQRLQSEPCGFRRVSPEGVVDACVHVDDFLYSPSNDEASNNFLEHPVHPTYSPMDPSLKLQRPSTTEKLSSADIKHLKSLPYRSLVSSMMYVATGTRPDICYAVSKLAQYLDCYRDAHWDAALRVARYLYTTRDMKLWLGGKNPTRLLGFSDSSYADCPDTRRSSMGYCFSLGSGVVSWSSKKQKTVSCSTTEAEYIAVGEATRESIWLRTHLAERNNECKGATIIFCDNNGAITLSKDPIHHTRNKHIDVRHHFIREKVEDQQIDVWRVSTEDNVADVLTKALAGAAFERFRDALGDGENPRRIQALIHTSARHRRAYNHFMSQEPEGKVDTNEELEKFFIDAASTPPVSPKHSAWKDCPILERSQQNWKAWSSNMLNTLESYSAFDYVFNDDFQIAPTDDVGLRNWKNNHRAICGFIRNTIESKEVEDFRKIANAKTLWDELKRVYNCANIVNRCDLNARIWNSPFSWSSPVSTQYRDICNAVDALLEHGVPTRDDLVLLALMWNLDTPDSKAVLSQAQAVLNSNAKSTHINVYNLLLQVEASRKRDIARGDHAMVVTTPKAAKGGNQKGKGKSKERKPKETCSNCEGNHNAKYCVKQGGGMAGKTISESILAQKLDSSEKSKNGVKFSFNNKTYTVQEETAAAVVEVPEPDSASFLAESMCEADIIELANSTVETACNLNIIDDIAAITSRSSTKDFLLDSACTVHVSPDKTDFISLHPVNDRRVKGVNGSMVEAQGVGDILLKAVDGTCITLKDALYVPKATVKLVSIARLIDQLSGSIRFTNEEAFIYDKHSTCISTGTRIPGYNLWRLNNFTPSIDFAHVALPTPTLETWHRRLGHANVQAIHDMAKKGLATGMKIDLSLAPPKCDSCILGKQVRSPVPKEREEERSMRRLGLVYVDLTGPQEVLSASGNSYVMNIVDDFTGFPWTFVIPHKSDAFTHFKKWALRVEQECGRPINIVQIDNGELKSREMTEFCQSKGTLIRYTAPNTSAHNSRVERMHLTIMNKARAMRVDTGLPDNRWDELVRTASYLTARTYTRSTGKTPYELWHGRKPDLSHLREIGARAFTLVLNKNNPKIQPRSIECVLIGYSDDSKAYRLYHRQTHKVITSFHVQFIEALESRPQPVKSGKIINIPSPPSSNTEPISEPVVEPEQSCPQPRRSARLAGNPPPNPSLFTDDEFITEAILTAEDVPPPPSSKSPKAERKKRARECRKMRLAIRNAMNTMPQDVAEAFYEIALSVAIEEADNPNINIMYPDDPKTLEEALKRTDGDLWRASIQEELDSLKDRGVYILVPRSSVPNGRKVMTGKWVLVSKRDEKGEIARYKARLVARGFQQIFGLDFTDTTSPTTRLESLRVLLHLAAVNDLDIRQLDIKTAYLYGVLPEEEIQYMEQPVGFEVPGKEDWVWELHKGLYGMKQSGHVWNKTLNEALNGWDFQRLQSEPCGFRCVSPEGVVDACVHVDDFLYSPSNDEACKCFLTDIGSTWEYKDLGEAKFCVGIAFTWDRASRTIGLSQTALIEKIANNFLEHPVHPTYSPMDPSLKLQHPSTTEKLSSTDIKHLKSLPYRSLVGSMMYVATGTRPDICYAVSKLAQYLDCYRDAHWDAALRVARYLYTTRDMKLWLGGKNPTRLLGFSDSSYVDCPDTRISSMGYCFSLGSGVVSWSSKKQKTVSCSTTEAEYIAVGEATRESIWLRTHLAERNNECKGATIIFCDNNGAITLSKGPIHHARNKHIDVRHHFIREKVEDQQIDVWRVSTEDNVADVLTKALAGAAFERFRDALGVR</sequence>
<evidence type="ECO:0000256" key="11">
    <source>
        <dbReference type="ARBA" id="ARBA00022801"/>
    </source>
</evidence>
<dbReference type="SUPFAM" id="SSF56672">
    <property type="entry name" value="DNA/RNA polymerases"/>
    <property type="match status" value="2"/>
</dbReference>
<keyword evidence="7" id="KW-0479">Metal-binding</keyword>
<dbReference type="GO" id="GO:0032196">
    <property type="term" value="P:transposition"/>
    <property type="evidence" value="ECO:0007669"/>
    <property type="project" value="UniProtKB-KW"/>
</dbReference>
<dbReference type="PANTHER" id="PTHR42648:SF11">
    <property type="entry name" value="TRANSPOSON TY4-P GAG-POL POLYPROTEIN"/>
    <property type="match status" value="1"/>
</dbReference>
<keyword evidence="20" id="KW-0511">Multifunctional enzyme</keyword>
<dbReference type="InterPro" id="IPR025724">
    <property type="entry name" value="GAG-pre-integrase_dom"/>
</dbReference>
<dbReference type="GO" id="GO:0006508">
    <property type="term" value="P:proteolysis"/>
    <property type="evidence" value="ECO:0007669"/>
    <property type="project" value="UniProtKB-KW"/>
</dbReference>
<reference evidence="25" key="1">
    <citation type="submission" date="2022-07" db="EMBL/GenBank/DDBJ databases">
        <title>Genome Sequence of Leucocoprinus birnbaumii.</title>
        <authorList>
            <person name="Buettner E."/>
        </authorList>
    </citation>
    <scope>NUCLEOTIDE SEQUENCE</scope>
    <source>
        <strain evidence="25">VT141</strain>
    </source>
</reference>
<dbReference type="GO" id="GO:0003964">
    <property type="term" value="F:RNA-directed DNA polymerase activity"/>
    <property type="evidence" value="ECO:0007669"/>
    <property type="project" value="UniProtKB-KW"/>
</dbReference>
<dbReference type="InterPro" id="IPR036397">
    <property type="entry name" value="RNaseH_sf"/>
</dbReference>
<dbReference type="SUPFAM" id="SSF53098">
    <property type="entry name" value="Ribonuclease H-like"/>
    <property type="match status" value="2"/>
</dbReference>
<dbReference type="Pfam" id="PF22936">
    <property type="entry name" value="Pol_BBD"/>
    <property type="match status" value="2"/>
</dbReference>
<comment type="function">
    <text evidence="1">The aspartyl protease (PR) mediates the proteolytic cleavages of the Gag and Gag-Pol polyproteins after assembly of the VLP.</text>
</comment>
<keyword evidence="3" id="KW-1188">Viral release from host cell</keyword>
<keyword evidence="6" id="KW-0540">Nuclease</keyword>
<evidence type="ECO:0000256" key="18">
    <source>
        <dbReference type="ARBA" id="ARBA00023113"/>
    </source>
</evidence>
<feature type="domain" description="Integrase catalytic" evidence="24">
    <location>
        <begin position="642"/>
        <end position="817"/>
    </location>
</feature>
<evidence type="ECO:0000256" key="13">
    <source>
        <dbReference type="ARBA" id="ARBA00022842"/>
    </source>
</evidence>
<dbReference type="GO" id="GO:0006310">
    <property type="term" value="P:DNA recombination"/>
    <property type="evidence" value="ECO:0007669"/>
    <property type="project" value="UniProtKB-KW"/>
</dbReference>
<feature type="region of interest" description="Disordered" evidence="23">
    <location>
        <begin position="23"/>
        <end position="66"/>
    </location>
</feature>
<keyword evidence="26" id="KW-1185">Reference proteome</keyword>
<dbReference type="InterPro" id="IPR057670">
    <property type="entry name" value="SH3_retrovirus"/>
</dbReference>
<evidence type="ECO:0000256" key="19">
    <source>
        <dbReference type="ARBA" id="ARBA00023172"/>
    </source>
</evidence>
<dbReference type="CDD" id="cd09272">
    <property type="entry name" value="RNase_HI_RT_Ty1"/>
    <property type="match status" value="2"/>
</dbReference>
<keyword evidence="10" id="KW-0255">Endonuclease</keyword>
<evidence type="ECO:0000256" key="3">
    <source>
        <dbReference type="ARBA" id="ARBA00022612"/>
    </source>
</evidence>
<proteinExistence type="predicted"/>
<dbReference type="InterPro" id="IPR013103">
    <property type="entry name" value="RVT_2"/>
</dbReference>
<dbReference type="InterPro" id="IPR039537">
    <property type="entry name" value="Retrotran_Ty1/copia-like"/>
</dbReference>
<feature type="region of interest" description="Disordered" evidence="23">
    <location>
        <begin position="2369"/>
        <end position="2389"/>
    </location>
</feature>
<dbReference type="GO" id="GO:0046872">
    <property type="term" value="F:metal ion binding"/>
    <property type="evidence" value="ECO:0007669"/>
    <property type="project" value="UniProtKB-KW"/>
</dbReference>
<evidence type="ECO:0000256" key="5">
    <source>
        <dbReference type="ARBA" id="ARBA00022695"/>
    </source>
</evidence>
<evidence type="ECO:0000256" key="17">
    <source>
        <dbReference type="ARBA" id="ARBA00022932"/>
    </source>
</evidence>
<comment type="catalytic activity">
    <reaction evidence="22">
        <text>DNA(n) + a 2'-deoxyribonucleoside 5'-triphosphate = DNA(n+1) + diphosphate</text>
        <dbReference type="Rhea" id="RHEA:22508"/>
        <dbReference type="Rhea" id="RHEA-COMP:17339"/>
        <dbReference type="Rhea" id="RHEA-COMP:17340"/>
        <dbReference type="ChEBI" id="CHEBI:33019"/>
        <dbReference type="ChEBI" id="CHEBI:61560"/>
        <dbReference type="ChEBI" id="CHEBI:173112"/>
        <dbReference type="EC" id="2.7.7.7"/>
    </reaction>
</comment>
<keyword evidence="14" id="KW-0694">RNA-binding</keyword>
<comment type="catalytic activity">
    <reaction evidence="21">
        <text>DNA(n) + a 2'-deoxyribonucleoside 5'-triphosphate = DNA(n+1) + diphosphate</text>
        <dbReference type="Rhea" id="RHEA:22508"/>
        <dbReference type="Rhea" id="RHEA-COMP:17339"/>
        <dbReference type="Rhea" id="RHEA-COMP:17340"/>
        <dbReference type="ChEBI" id="CHEBI:33019"/>
        <dbReference type="ChEBI" id="CHEBI:61560"/>
        <dbReference type="ChEBI" id="CHEBI:173112"/>
        <dbReference type="EC" id="2.7.7.49"/>
    </reaction>
</comment>
<evidence type="ECO:0000256" key="15">
    <source>
        <dbReference type="ARBA" id="ARBA00022908"/>
    </source>
</evidence>
<dbReference type="GO" id="GO:0004519">
    <property type="term" value="F:endonuclease activity"/>
    <property type="evidence" value="ECO:0007669"/>
    <property type="project" value="UniProtKB-KW"/>
</dbReference>
<dbReference type="Proteomes" id="UP001213000">
    <property type="component" value="Unassembled WGS sequence"/>
</dbReference>
<evidence type="ECO:0000256" key="21">
    <source>
        <dbReference type="ARBA" id="ARBA00048173"/>
    </source>
</evidence>
<dbReference type="GO" id="GO:0005634">
    <property type="term" value="C:nucleus"/>
    <property type="evidence" value="ECO:0007669"/>
    <property type="project" value="UniProtKB-ARBA"/>
</dbReference>
<keyword evidence="15" id="KW-0229">DNA integration</keyword>
<evidence type="ECO:0000256" key="9">
    <source>
        <dbReference type="ARBA" id="ARBA00022750"/>
    </source>
</evidence>
<dbReference type="InterPro" id="IPR054722">
    <property type="entry name" value="PolX-like_BBD"/>
</dbReference>
<evidence type="ECO:0000256" key="16">
    <source>
        <dbReference type="ARBA" id="ARBA00022918"/>
    </source>
</evidence>
<feature type="region of interest" description="Disordered" evidence="23">
    <location>
        <begin position="323"/>
        <end position="346"/>
    </location>
</feature>
<dbReference type="Gene3D" id="3.30.420.10">
    <property type="entry name" value="Ribonuclease H-like superfamily/Ribonuclease H"/>
    <property type="match status" value="2"/>
</dbReference>
<dbReference type="PANTHER" id="PTHR42648">
    <property type="entry name" value="TRANSPOSASE, PUTATIVE-RELATED"/>
    <property type="match status" value="1"/>
</dbReference>
<evidence type="ECO:0000256" key="14">
    <source>
        <dbReference type="ARBA" id="ARBA00022884"/>
    </source>
</evidence>
<dbReference type="InterPro" id="IPR012337">
    <property type="entry name" value="RNaseH-like_sf"/>
</dbReference>
<name>A0AAD5YX25_9AGAR</name>
<evidence type="ECO:0000313" key="25">
    <source>
        <dbReference type="EMBL" id="KAJ3570020.1"/>
    </source>
</evidence>
<evidence type="ECO:0000259" key="24">
    <source>
        <dbReference type="PROSITE" id="PS50994"/>
    </source>
</evidence>
<evidence type="ECO:0000256" key="23">
    <source>
        <dbReference type="SAM" id="MobiDB-lite"/>
    </source>
</evidence>
<evidence type="ECO:0000256" key="8">
    <source>
        <dbReference type="ARBA" id="ARBA00022741"/>
    </source>
</evidence>
<comment type="caution">
    <text evidence="25">The sequence shown here is derived from an EMBL/GenBank/DDBJ whole genome shotgun (WGS) entry which is preliminary data.</text>
</comment>
<keyword evidence="8" id="KW-0547">Nucleotide-binding</keyword>
<dbReference type="PROSITE" id="PS50994">
    <property type="entry name" value="INTEGRASE"/>
    <property type="match status" value="2"/>
</dbReference>
<evidence type="ECO:0000256" key="10">
    <source>
        <dbReference type="ARBA" id="ARBA00022759"/>
    </source>
</evidence>
<dbReference type="GO" id="GO:0003887">
    <property type="term" value="F:DNA-directed DNA polymerase activity"/>
    <property type="evidence" value="ECO:0007669"/>
    <property type="project" value="UniProtKB-KW"/>
</dbReference>
<protein>
    <recommendedName>
        <fullName evidence="24">Integrase catalytic domain-containing protein</fullName>
    </recommendedName>
</protein>
<accession>A0AAD5YX25</accession>
<dbReference type="GO" id="GO:0004190">
    <property type="term" value="F:aspartic-type endopeptidase activity"/>
    <property type="evidence" value="ECO:0007669"/>
    <property type="project" value="UniProtKB-KW"/>
</dbReference>
<feature type="region of interest" description="Disordered" evidence="23">
    <location>
        <begin position="2308"/>
        <end position="2354"/>
    </location>
</feature>